<dbReference type="GO" id="GO:0003723">
    <property type="term" value="F:RNA binding"/>
    <property type="evidence" value="ECO:0007669"/>
    <property type="project" value="UniProtKB-KW"/>
</dbReference>
<dbReference type="EC" id="3.1.13.1" evidence="3"/>
<sequence length="843" mass="95553">MSKRKKDPHAERESLKYDNPIASREFILEFLESAGAPQKLDAIASHFNLTDEMGRTALHRRLRAMERDGQILFNRRKQYCIASKMDLVPGRVIAHPSGFGFLVPDKGGDDLFLSAREMNAVMHSDRVVAREVGIDRRGRREGVVVEILERGMQHVVGRLFIEQGMGFVIADNKRIPKDIVIAKDDFNGAKHGQIVSLEIIEYPTRNRQAIGKVIEVIGDHMAPGMEIDIAIRNHDLPQQWPAEVEAEIKRLTEQVSEADKSAREDIRNLPLVTIDGEDARDFDDAVYCEPNGKDWRLLVAIADVSHYVKPGSALDNEANNRGTSVYFPERVIPMLPEILSNGLCSLKPKVDRLCMVCDMNIGPNGQLKDYRFYPAVMHSHARLTYTKVAAMLVDGDKALCDEYKTIQPDLKNLYGLFKVLLKARERRGAIEFESTETRIVFGEDKKIEQIVPVTRNDAHRLIEECMLMANVATAEYLDKYEMPALYRNHEPPGEEKLSELREFLSEIGLNLGGGNEPEPAHYKKLLESIRDRHDSHLIQTVLLRSLKQAVYAPDNLGHFGLAYEAYAHFTSPIRRYPDLLVHRAIRHILSGKSVERYLYSADQMAMLGDHCSVTERRADEATRDATDWLKCEYMLDKLGEQYPGVITTVTGFGIFVELKDIYVEGLIHITALKQDYYHHDPIHHRLIGERTGNMYRLGDPINVLVARVDLDEKKIDFDLADSQPNVKQNKNAGKTKSGSTSRNRKSDKKNRNRTKGQGKKSGQKKSGKKKLNNNSSTKNISKKKTTKKKVVAKKTSKKKQTNKKTAKKKSVRKKTAAKKTSSKKKTGTSSKKKPTKKQVRRRA</sequence>
<comment type="catalytic activity">
    <reaction evidence="1">
        <text>Exonucleolytic cleavage in the 3'- to 5'-direction to yield nucleoside 5'-phosphates.</text>
        <dbReference type="EC" id="3.1.13.1"/>
    </reaction>
</comment>
<dbReference type="Gene3D" id="2.40.50.140">
    <property type="entry name" value="Nucleic acid-binding proteins"/>
    <property type="match status" value="3"/>
</dbReference>
<dbReference type="HAMAP" id="MF_01895">
    <property type="entry name" value="RNase_R"/>
    <property type="match status" value="1"/>
</dbReference>
<feature type="domain" description="S1 motif" evidence="10">
    <location>
        <begin position="639"/>
        <end position="720"/>
    </location>
</feature>
<protein>
    <recommendedName>
        <fullName evidence="3">exoribonuclease II</fullName>
        <ecNumber evidence="3">3.1.13.1</ecNumber>
    </recommendedName>
</protein>
<dbReference type="InterPro" id="IPR001900">
    <property type="entry name" value="RNase_II/R"/>
</dbReference>
<dbReference type="SMART" id="SM00316">
    <property type="entry name" value="S1"/>
    <property type="match status" value="1"/>
</dbReference>
<feature type="compositionally biased region" description="Basic residues" evidence="9">
    <location>
        <begin position="780"/>
        <end position="843"/>
    </location>
</feature>
<dbReference type="GO" id="GO:0008859">
    <property type="term" value="F:exoribonuclease II activity"/>
    <property type="evidence" value="ECO:0007669"/>
    <property type="project" value="UniProtKB-EC"/>
</dbReference>
<dbReference type="SMART" id="SM00357">
    <property type="entry name" value="CSP"/>
    <property type="match status" value="2"/>
</dbReference>
<proteinExistence type="inferred from homology"/>
<dbReference type="PROSITE" id="PS01175">
    <property type="entry name" value="RIBONUCLEASE_II"/>
    <property type="match status" value="1"/>
</dbReference>
<organism evidence="11">
    <name type="scientific">hydrothermal vent metagenome</name>
    <dbReference type="NCBI Taxonomy" id="652676"/>
    <lineage>
        <taxon>unclassified sequences</taxon>
        <taxon>metagenomes</taxon>
        <taxon>ecological metagenomes</taxon>
    </lineage>
</organism>
<keyword evidence="5" id="KW-0540">Nuclease</keyword>
<evidence type="ECO:0000256" key="8">
    <source>
        <dbReference type="ARBA" id="ARBA00022884"/>
    </source>
</evidence>
<keyword evidence="8" id="KW-0694">RNA-binding</keyword>
<comment type="subcellular location">
    <subcellularLocation>
        <location evidence="2">Cytoplasm</location>
    </subcellularLocation>
</comment>
<dbReference type="GO" id="GO:0006402">
    <property type="term" value="P:mRNA catabolic process"/>
    <property type="evidence" value="ECO:0007669"/>
    <property type="project" value="TreeGrafter"/>
</dbReference>
<dbReference type="PANTHER" id="PTHR23355:SF9">
    <property type="entry name" value="DIS3-LIKE EXONUCLEASE 2"/>
    <property type="match status" value="1"/>
</dbReference>
<feature type="region of interest" description="Disordered" evidence="9">
    <location>
        <begin position="721"/>
        <end position="843"/>
    </location>
</feature>
<keyword evidence="4" id="KW-0963">Cytoplasm</keyword>
<dbReference type="PANTHER" id="PTHR23355">
    <property type="entry name" value="RIBONUCLEASE"/>
    <property type="match status" value="1"/>
</dbReference>
<dbReference type="SUPFAM" id="SSF50249">
    <property type="entry name" value="Nucleic acid-binding proteins"/>
    <property type="match status" value="4"/>
</dbReference>
<dbReference type="InterPro" id="IPR050180">
    <property type="entry name" value="RNR_Ribonuclease"/>
</dbReference>
<dbReference type="AlphaFoldDB" id="A0A3B1AY62"/>
<dbReference type="Pfam" id="PF08206">
    <property type="entry name" value="OB_RNB"/>
    <property type="match status" value="1"/>
</dbReference>
<dbReference type="InterPro" id="IPR011129">
    <property type="entry name" value="CSD"/>
</dbReference>
<accession>A0A3B1AY62</accession>
<evidence type="ECO:0000256" key="6">
    <source>
        <dbReference type="ARBA" id="ARBA00022801"/>
    </source>
</evidence>
<dbReference type="Pfam" id="PF17876">
    <property type="entry name" value="CSD2"/>
    <property type="match status" value="1"/>
</dbReference>
<dbReference type="InterPro" id="IPR040476">
    <property type="entry name" value="CSD2"/>
</dbReference>
<dbReference type="InterPro" id="IPR004476">
    <property type="entry name" value="RNase_II/RNase_R"/>
</dbReference>
<dbReference type="InterPro" id="IPR011805">
    <property type="entry name" value="RNase_R"/>
</dbReference>
<dbReference type="EMBL" id="UOFR01000053">
    <property type="protein sequence ID" value="VAW97736.1"/>
    <property type="molecule type" value="Genomic_DNA"/>
</dbReference>
<evidence type="ECO:0000259" key="10">
    <source>
        <dbReference type="PROSITE" id="PS50126"/>
    </source>
</evidence>
<evidence type="ECO:0000313" key="11">
    <source>
        <dbReference type="EMBL" id="VAW97736.1"/>
    </source>
</evidence>
<evidence type="ECO:0000256" key="2">
    <source>
        <dbReference type="ARBA" id="ARBA00004496"/>
    </source>
</evidence>
<feature type="compositionally biased region" description="Polar residues" evidence="9">
    <location>
        <begin position="722"/>
        <end position="738"/>
    </location>
</feature>
<evidence type="ECO:0000256" key="3">
    <source>
        <dbReference type="ARBA" id="ARBA00012163"/>
    </source>
</evidence>
<dbReference type="NCBIfam" id="TIGR00358">
    <property type="entry name" value="3_prime_RNase"/>
    <property type="match status" value="1"/>
</dbReference>
<reference evidence="11" key="1">
    <citation type="submission" date="2018-06" db="EMBL/GenBank/DDBJ databases">
        <authorList>
            <person name="Zhirakovskaya E."/>
        </authorList>
    </citation>
    <scope>NUCLEOTIDE SEQUENCE</scope>
</reference>
<dbReference type="InterPro" id="IPR003029">
    <property type="entry name" value="S1_domain"/>
</dbReference>
<evidence type="ECO:0000256" key="7">
    <source>
        <dbReference type="ARBA" id="ARBA00022839"/>
    </source>
</evidence>
<dbReference type="InterPro" id="IPR012340">
    <property type="entry name" value="NA-bd_OB-fold"/>
</dbReference>
<feature type="compositionally biased region" description="Basic residues" evidence="9">
    <location>
        <begin position="742"/>
        <end position="771"/>
    </location>
</feature>
<evidence type="ECO:0000256" key="9">
    <source>
        <dbReference type="SAM" id="MobiDB-lite"/>
    </source>
</evidence>
<dbReference type="InterPro" id="IPR013223">
    <property type="entry name" value="RNase_B_OB_dom"/>
</dbReference>
<dbReference type="Pfam" id="PF00773">
    <property type="entry name" value="RNB"/>
    <property type="match status" value="1"/>
</dbReference>
<dbReference type="InterPro" id="IPR022966">
    <property type="entry name" value="RNase_II/R_CS"/>
</dbReference>
<evidence type="ECO:0000256" key="1">
    <source>
        <dbReference type="ARBA" id="ARBA00001849"/>
    </source>
</evidence>
<dbReference type="Pfam" id="PF00575">
    <property type="entry name" value="S1"/>
    <property type="match status" value="1"/>
</dbReference>
<gene>
    <name evidence="11" type="ORF">MNBD_GAMMA21-2945</name>
</gene>
<dbReference type="GO" id="GO:0005829">
    <property type="term" value="C:cytosol"/>
    <property type="evidence" value="ECO:0007669"/>
    <property type="project" value="TreeGrafter"/>
</dbReference>
<dbReference type="SMART" id="SM00955">
    <property type="entry name" value="RNB"/>
    <property type="match status" value="1"/>
</dbReference>
<dbReference type="NCBIfam" id="TIGR02063">
    <property type="entry name" value="RNase_R"/>
    <property type="match status" value="1"/>
</dbReference>
<dbReference type="PROSITE" id="PS50126">
    <property type="entry name" value="S1"/>
    <property type="match status" value="1"/>
</dbReference>
<evidence type="ECO:0000256" key="4">
    <source>
        <dbReference type="ARBA" id="ARBA00022490"/>
    </source>
</evidence>
<keyword evidence="6" id="KW-0378">Hydrolase</keyword>
<name>A0A3B1AY62_9ZZZZ</name>
<evidence type="ECO:0000256" key="5">
    <source>
        <dbReference type="ARBA" id="ARBA00022722"/>
    </source>
</evidence>
<keyword evidence="7" id="KW-0269">Exonuclease</keyword>
<dbReference type="NCBIfam" id="NF008648">
    <property type="entry name" value="PRK11642.1"/>
    <property type="match status" value="1"/>
</dbReference>
<dbReference type="CDD" id="cd04471">
    <property type="entry name" value="S1_RNase_R"/>
    <property type="match status" value="1"/>
</dbReference>